<gene>
    <name evidence="1" type="ORF">LP43_1412</name>
</gene>
<name>A0A0A0BGU6_9GAMM</name>
<protein>
    <submittedName>
        <fullName evidence="1">Uncharacterized protein</fullName>
    </submittedName>
</protein>
<dbReference type="EMBL" id="JRQD01000003">
    <property type="protein sequence ID" value="KGM06917.1"/>
    <property type="molecule type" value="Genomic_DNA"/>
</dbReference>
<comment type="caution">
    <text evidence="1">The sequence shown here is derived from an EMBL/GenBank/DDBJ whole genome shotgun (WGS) entry which is preliminary data.</text>
</comment>
<reference evidence="1 2" key="1">
    <citation type="submission" date="2014-09" db="EMBL/GenBank/DDBJ databases">
        <authorList>
            <person name="Grob C."/>
            <person name="Taubert M."/>
            <person name="Howat A.M."/>
            <person name="Burns O.J."/>
            <person name="Dixon J.L."/>
            <person name="Chen Y."/>
            <person name="Murrell J.C."/>
        </authorList>
    </citation>
    <scope>NUCLEOTIDE SEQUENCE [LARGE SCALE GENOMIC DNA]</scope>
    <source>
        <strain evidence="1">L4</strain>
    </source>
</reference>
<accession>A0A0A0BGU6</accession>
<sequence>MISELLFSPLKIACDFQLKDFQKKPELKVAFFFDLDNSLL</sequence>
<dbReference type="AlphaFoldDB" id="A0A0A0BGU6"/>
<organism evidence="1 2">
    <name type="scientific">Methylophaga thiooxydans</name>
    <dbReference type="NCBI Taxonomy" id="392484"/>
    <lineage>
        <taxon>Bacteria</taxon>
        <taxon>Pseudomonadati</taxon>
        <taxon>Pseudomonadota</taxon>
        <taxon>Gammaproteobacteria</taxon>
        <taxon>Thiotrichales</taxon>
        <taxon>Piscirickettsiaceae</taxon>
        <taxon>Methylophaga</taxon>
    </lineage>
</organism>
<evidence type="ECO:0000313" key="2">
    <source>
        <dbReference type="Proteomes" id="UP000029999"/>
    </source>
</evidence>
<dbReference type="Proteomes" id="UP000029999">
    <property type="component" value="Unassembled WGS sequence"/>
</dbReference>
<evidence type="ECO:0000313" key="1">
    <source>
        <dbReference type="EMBL" id="KGM06917.1"/>
    </source>
</evidence>
<dbReference type="STRING" id="392484.LP43_1412"/>
<proteinExistence type="predicted"/>